<evidence type="ECO:0000313" key="7">
    <source>
        <dbReference type="EMBL" id="KEY67075.1"/>
    </source>
</evidence>
<sequence>MVKPFALLFLAASTTALSVARPHESAGLQATEACPIGFCLENSGTTGGANAAPIVVSDLLQLKQAASSDGPAVIIIRGRISAPVDTVSITSNKTIFGEAGSVIEGVGLEVRRANNVILRNLRIQRVLYEAGDAISLNEATNIWIDHVDLSGDLTADKNDYDGLLDITHASDWITISNSYFHNHWKASLIGHADSNGAEDEGKLHVTFANNYFQNVNSRVPSVRYGTVHSINNLFENIGSTGINARQRSQVLIQSSVFRDSTDTAIYSDGSDLQGYVVVDDVDLGGSTNSASVGNLTPHSLPYPTIEALGAVVVPDVIPGSAGQIL</sequence>
<dbReference type="GO" id="GO:0030570">
    <property type="term" value="F:pectate lyase activity"/>
    <property type="evidence" value="ECO:0007669"/>
    <property type="project" value="InterPro"/>
</dbReference>
<dbReference type="SUPFAM" id="SSF51126">
    <property type="entry name" value="Pectin lyase-like"/>
    <property type="match status" value="1"/>
</dbReference>
<name>A0A084AP46_STACB</name>
<evidence type="ECO:0000256" key="1">
    <source>
        <dbReference type="ARBA" id="ARBA00010980"/>
    </source>
</evidence>
<dbReference type="AlphaFoldDB" id="A0A084AP46"/>
<keyword evidence="4" id="KW-0964">Secreted</keyword>
<comment type="similarity">
    <text evidence="1 4">Belongs to the polysaccharide lyase 1 family.</text>
</comment>
<keyword evidence="4" id="KW-0624">Polysaccharide degradation</keyword>
<feature type="domain" description="Pectate lyase" evidence="6">
    <location>
        <begin position="50"/>
        <end position="263"/>
    </location>
</feature>
<feature type="chain" id="PRO_5001770879" description="Pectate lyase domain-containing protein" evidence="5">
    <location>
        <begin position="17"/>
        <end position="325"/>
    </location>
</feature>
<dbReference type="PANTHER" id="PTHR31683:SF18">
    <property type="entry name" value="PECTATE LYASE 21-RELATED"/>
    <property type="match status" value="1"/>
</dbReference>
<dbReference type="Proteomes" id="UP000028045">
    <property type="component" value="Unassembled WGS sequence"/>
</dbReference>
<protein>
    <recommendedName>
        <fullName evidence="6">Pectate lyase domain-containing protein</fullName>
    </recommendedName>
</protein>
<evidence type="ECO:0000259" key="6">
    <source>
        <dbReference type="SMART" id="SM00656"/>
    </source>
</evidence>
<dbReference type="EMBL" id="KL648633">
    <property type="protein sequence ID" value="KEY67075.1"/>
    <property type="molecule type" value="Genomic_DNA"/>
</dbReference>
<reference evidence="7 8" key="1">
    <citation type="journal article" date="2014" name="BMC Genomics">
        <title>Comparative genome sequencing reveals chemotype-specific gene clusters in the toxigenic black mold Stachybotrys.</title>
        <authorList>
            <person name="Semeiks J."/>
            <person name="Borek D."/>
            <person name="Otwinowski Z."/>
            <person name="Grishin N.V."/>
        </authorList>
    </citation>
    <scope>NUCLEOTIDE SEQUENCE [LARGE SCALE GENOMIC DNA]</scope>
    <source>
        <strain evidence="8">CBS 109288 / IBT 7711</strain>
    </source>
</reference>
<gene>
    <name evidence="7" type="ORF">S7711_09967</name>
</gene>
<comment type="subcellular location">
    <subcellularLocation>
        <location evidence="4">Secreted</location>
    </subcellularLocation>
</comment>
<dbReference type="PANTHER" id="PTHR31683">
    <property type="entry name" value="PECTATE LYASE 18-RELATED"/>
    <property type="match status" value="1"/>
</dbReference>
<dbReference type="SMART" id="SM00656">
    <property type="entry name" value="Amb_all"/>
    <property type="match status" value="1"/>
</dbReference>
<dbReference type="GO" id="GO:0000272">
    <property type="term" value="P:polysaccharide catabolic process"/>
    <property type="evidence" value="ECO:0007669"/>
    <property type="project" value="UniProtKB-KW"/>
</dbReference>
<organism evidence="7 8">
    <name type="scientific">Stachybotrys chartarum (strain CBS 109288 / IBT 7711)</name>
    <name type="common">Toxic black mold</name>
    <name type="synonym">Stilbospora chartarum</name>
    <dbReference type="NCBI Taxonomy" id="1280523"/>
    <lineage>
        <taxon>Eukaryota</taxon>
        <taxon>Fungi</taxon>
        <taxon>Dikarya</taxon>
        <taxon>Ascomycota</taxon>
        <taxon>Pezizomycotina</taxon>
        <taxon>Sordariomycetes</taxon>
        <taxon>Hypocreomycetidae</taxon>
        <taxon>Hypocreales</taxon>
        <taxon>Stachybotryaceae</taxon>
        <taxon>Stachybotrys</taxon>
    </lineage>
</organism>
<evidence type="ECO:0000313" key="8">
    <source>
        <dbReference type="Proteomes" id="UP000028045"/>
    </source>
</evidence>
<evidence type="ECO:0000256" key="5">
    <source>
        <dbReference type="SAM" id="SignalP"/>
    </source>
</evidence>
<accession>A0A084AP46</accession>
<dbReference type="InterPro" id="IPR002022">
    <property type="entry name" value="Pec_lyase"/>
</dbReference>
<dbReference type="OrthoDB" id="1637350at2759"/>
<evidence type="ECO:0000256" key="4">
    <source>
        <dbReference type="RuleBase" id="RU361173"/>
    </source>
</evidence>
<keyword evidence="4" id="KW-0119">Carbohydrate metabolism</keyword>
<dbReference type="Pfam" id="PF00544">
    <property type="entry name" value="Pectate_lyase_4"/>
    <property type="match status" value="1"/>
</dbReference>
<dbReference type="Gene3D" id="2.160.20.10">
    <property type="entry name" value="Single-stranded right-handed beta-helix, Pectin lyase-like"/>
    <property type="match status" value="1"/>
</dbReference>
<keyword evidence="8" id="KW-1185">Reference proteome</keyword>
<dbReference type="InterPro" id="IPR011050">
    <property type="entry name" value="Pectin_lyase_fold/virulence"/>
</dbReference>
<dbReference type="HOGENOM" id="CLU_021894_1_0_1"/>
<dbReference type="InterPro" id="IPR012334">
    <property type="entry name" value="Pectin_lyas_fold"/>
</dbReference>
<keyword evidence="2 5" id="KW-0732">Signal</keyword>
<evidence type="ECO:0000256" key="3">
    <source>
        <dbReference type="ARBA" id="ARBA00023239"/>
    </source>
</evidence>
<keyword evidence="3 4" id="KW-0456">Lyase</keyword>
<dbReference type="GO" id="GO:0005576">
    <property type="term" value="C:extracellular region"/>
    <property type="evidence" value="ECO:0007669"/>
    <property type="project" value="UniProtKB-SubCell"/>
</dbReference>
<proteinExistence type="inferred from homology"/>
<dbReference type="InterPro" id="IPR045032">
    <property type="entry name" value="PEL"/>
</dbReference>
<evidence type="ECO:0000256" key="2">
    <source>
        <dbReference type="ARBA" id="ARBA00022729"/>
    </source>
</evidence>
<feature type="signal peptide" evidence="5">
    <location>
        <begin position="1"/>
        <end position="16"/>
    </location>
</feature>